<evidence type="ECO:0000256" key="1">
    <source>
        <dbReference type="PIRNR" id="PIRNR012524"/>
    </source>
</evidence>
<protein>
    <submittedName>
        <fullName evidence="3">GntR family transcriptional regulator</fullName>
    </submittedName>
</protein>
<dbReference type="GO" id="GO:0003676">
    <property type="term" value="F:nucleic acid binding"/>
    <property type="evidence" value="ECO:0007669"/>
    <property type="project" value="InterPro"/>
</dbReference>
<evidence type="ECO:0000259" key="2">
    <source>
        <dbReference type="SMART" id="SM00316"/>
    </source>
</evidence>
<dbReference type="InterPro" id="IPR040764">
    <property type="entry name" value="CvfB_WH"/>
</dbReference>
<dbReference type="Proteomes" id="UP000516305">
    <property type="component" value="Chromosome"/>
</dbReference>
<organism evidence="3 4">
    <name type="scientific">Croceimicrobium hydrocarbonivorans</name>
    <dbReference type="NCBI Taxonomy" id="2761580"/>
    <lineage>
        <taxon>Bacteria</taxon>
        <taxon>Pseudomonadati</taxon>
        <taxon>Bacteroidota</taxon>
        <taxon>Flavobacteriia</taxon>
        <taxon>Flavobacteriales</taxon>
        <taxon>Owenweeksiaceae</taxon>
        <taxon>Croceimicrobium</taxon>
    </lineage>
</organism>
<dbReference type="PANTHER" id="PTHR37296">
    <property type="entry name" value="CONSERVED VIRULENCE FACTOR B"/>
    <property type="match status" value="1"/>
</dbReference>
<dbReference type="SMART" id="SM00316">
    <property type="entry name" value="S1"/>
    <property type="match status" value="2"/>
</dbReference>
<dbReference type="AlphaFoldDB" id="A0A7H0VDU4"/>
<dbReference type="Gene3D" id="1.10.10.10">
    <property type="entry name" value="Winged helix-like DNA-binding domain superfamily/Winged helix DNA-binding domain"/>
    <property type="match status" value="1"/>
</dbReference>
<gene>
    <name evidence="3" type="ORF">H4K34_16170</name>
</gene>
<proteinExistence type="inferred from homology"/>
<dbReference type="Pfam" id="PF17783">
    <property type="entry name" value="WHD_CvfB"/>
    <property type="match status" value="1"/>
</dbReference>
<name>A0A7H0VDU4_9FLAO</name>
<dbReference type="Pfam" id="PF13509">
    <property type="entry name" value="S1_2"/>
    <property type="match status" value="2"/>
</dbReference>
<dbReference type="InterPro" id="IPR039566">
    <property type="entry name" value="CvfB_S1_st"/>
</dbReference>
<evidence type="ECO:0000313" key="4">
    <source>
        <dbReference type="Proteomes" id="UP000516305"/>
    </source>
</evidence>
<comment type="similarity">
    <text evidence="1">Belongs to the CvfB family.</text>
</comment>
<reference evidence="3 4" key="1">
    <citation type="submission" date="2020-08" db="EMBL/GenBank/DDBJ databases">
        <title>Croceimicrobium hydrocarbonivorans gen. nov., sp. nov., a novel marine bacterium isolated from a bacterial consortium that degrades polyethylene terephthalate.</title>
        <authorList>
            <person name="Liu R."/>
        </authorList>
    </citation>
    <scope>NUCLEOTIDE SEQUENCE [LARGE SCALE GENOMIC DNA]</scope>
    <source>
        <strain evidence="3 4">A20-9</strain>
    </source>
</reference>
<dbReference type="RefSeq" id="WP_210758428.1">
    <property type="nucleotide sequence ID" value="NZ_CP060139.1"/>
</dbReference>
<dbReference type="PIRSF" id="PIRSF012524">
    <property type="entry name" value="YitL_S1"/>
    <property type="match status" value="1"/>
</dbReference>
<accession>A0A7H0VDU4</accession>
<dbReference type="KEGG" id="chyd:H4K34_16170"/>
<dbReference type="InterPro" id="IPR012340">
    <property type="entry name" value="NA-bd_OB-fold"/>
</dbReference>
<dbReference type="EMBL" id="CP060139">
    <property type="protein sequence ID" value="QNR23892.1"/>
    <property type="molecule type" value="Genomic_DNA"/>
</dbReference>
<sequence>MELGKINQLKADRFAPQGLYLVDEEGNEVLLPNSRLPKKPELGTQLEAFVYRDSQERLIATLEQPTAQVGEIASLQVMDVAPFGYFLDWGLDKQVLLPKKEVRHELKVGDYVGVFLYVDTLSERITASARLERHFNHQIDHLNEQDGVQATILQKERLGYLLTFGDRFHGMIYDNEIFTPLKPGQKVKAYIRKLREDGKVDLILQPEGMDHVEPSAKAILEKLEAAGGFLPFHDKSDPQAIQAEFGMSKKTFKKAIGTLYRKELVVIEEGGVRRK</sequence>
<dbReference type="Gene3D" id="2.40.50.140">
    <property type="entry name" value="Nucleic acid-binding proteins"/>
    <property type="match status" value="2"/>
</dbReference>
<dbReference type="InterPro" id="IPR036388">
    <property type="entry name" value="WH-like_DNA-bd_sf"/>
</dbReference>
<dbReference type="InterPro" id="IPR003029">
    <property type="entry name" value="S1_domain"/>
</dbReference>
<dbReference type="InterPro" id="IPR014464">
    <property type="entry name" value="CvfB_fam"/>
</dbReference>
<keyword evidence="4" id="KW-1185">Reference proteome</keyword>
<feature type="domain" description="S1 motif" evidence="2">
    <location>
        <begin position="68"/>
        <end position="130"/>
    </location>
</feature>
<evidence type="ECO:0000313" key="3">
    <source>
        <dbReference type="EMBL" id="QNR23892.1"/>
    </source>
</evidence>
<dbReference type="PANTHER" id="PTHR37296:SF1">
    <property type="entry name" value="CONSERVED VIRULENCE FACTOR B"/>
    <property type="match status" value="1"/>
</dbReference>
<feature type="domain" description="S1 motif" evidence="2">
    <location>
        <begin position="143"/>
        <end position="205"/>
    </location>
</feature>